<feature type="domain" description="MacB-like periplasmic core" evidence="10">
    <location>
        <begin position="31"/>
        <end position="240"/>
    </location>
</feature>
<evidence type="ECO:0000256" key="8">
    <source>
        <dbReference type="SAM" id="Phobius"/>
    </source>
</evidence>
<evidence type="ECO:0000313" key="12">
    <source>
        <dbReference type="Proteomes" id="UP000009286"/>
    </source>
</evidence>
<evidence type="ECO:0000256" key="1">
    <source>
        <dbReference type="ARBA" id="ARBA00004651"/>
    </source>
</evidence>
<dbReference type="InterPro" id="IPR003838">
    <property type="entry name" value="ABC3_permease_C"/>
</dbReference>
<dbReference type="InterPro" id="IPR011925">
    <property type="entry name" value="LolCE_TM"/>
</dbReference>
<dbReference type="PANTHER" id="PTHR30489">
    <property type="entry name" value="LIPOPROTEIN-RELEASING SYSTEM TRANSMEMBRANE PROTEIN LOLE"/>
    <property type="match status" value="1"/>
</dbReference>
<keyword evidence="12" id="KW-1185">Reference proteome</keyword>
<dbReference type="InterPro" id="IPR025857">
    <property type="entry name" value="MacB_PCD"/>
</dbReference>
<feature type="domain" description="ABC3 transporter permease C-terminal" evidence="9">
    <location>
        <begin position="273"/>
        <end position="406"/>
    </location>
</feature>
<evidence type="ECO:0000313" key="11">
    <source>
        <dbReference type="EMBL" id="AEP09665.1"/>
    </source>
</evidence>
<dbReference type="Pfam" id="PF12704">
    <property type="entry name" value="MacB_PCD"/>
    <property type="match status" value="1"/>
</dbReference>
<dbReference type="EMBL" id="CP002382">
    <property type="protein sequence ID" value="AEP09665.1"/>
    <property type="molecule type" value="Genomic_DNA"/>
</dbReference>
<proteinExistence type="inferred from homology"/>
<evidence type="ECO:0000259" key="9">
    <source>
        <dbReference type="Pfam" id="PF02687"/>
    </source>
</evidence>
<feature type="transmembrane region" description="Helical" evidence="8">
    <location>
        <begin position="270"/>
        <end position="294"/>
    </location>
</feature>
<dbReference type="AlphaFoldDB" id="G2KSR5"/>
<keyword evidence="6 8" id="KW-1133">Transmembrane helix</keyword>
<dbReference type="GO" id="GO:0042953">
    <property type="term" value="P:lipoprotein transport"/>
    <property type="evidence" value="ECO:0007669"/>
    <property type="project" value="InterPro"/>
</dbReference>
<evidence type="ECO:0000259" key="10">
    <source>
        <dbReference type="Pfam" id="PF12704"/>
    </source>
</evidence>
<organism evidence="11 12">
    <name type="scientific">Micavibrio aeruginosavorus (strain ARL-13)</name>
    <dbReference type="NCBI Taxonomy" id="856793"/>
    <lineage>
        <taxon>Bacteria</taxon>
        <taxon>Pseudomonadati</taxon>
        <taxon>Bdellovibrionota</taxon>
        <taxon>Bdellovibrionia</taxon>
        <taxon>Bdellovibrionales</taxon>
        <taxon>Pseudobdellovibrionaceae</taxon>
        <taxon>Micavibrio</taxon>
    </lineage>
</organism>
<protein>
    <submittedName>
        <fullName evidence="11">Liporeleasing system, transmembrane, LolC/E family protein</fullName>
    </submittedName>
</protein>
<evidence type="ECO:0000256" key="6">
    <source>
        <dbReference type="ARBA" id="ARBA00022989"/>
    </source>
</evidence>
<feature type="transmembrane region" description="Helical" evidence="8">
    <location>
        <begin position="21"/>
        <end position="48"/>
    </location>
</feature>
<dbReference type="Proteomes" id="UP000009286">
    <property type="component" value="Chromosome"/>
</dbReference>
<keyword evidence="3" id="KW-0813">Transport</keyword>
<evidence type="ECO:0000256" key="4">
    <source>
        <dbReference type="ARBA" id="ARBA00022475"/>
    </source>
</evidence>
<feature type="transmembrane region" description="Helical" evidence="8">
    <location>
        <begin position="379"/>
        <end position="399"/>
    </location>
</feature>
<dbReference type="GO" id="GO:0044874">
    <property type="term" value="P:lipoprotein localization to outer membrane"/>
    <property type="evidence" value="ECO:0007669"/>
    <property type="project" value="TreeGrafter"/>
</dbReference>
<dbReference type="HOGENOM" id="CLU_000604_8_1_5"/>
<comment type="similarity">
    <text evidence="2">Belongs to the ABC-4 integral membrane protein family. LolC/E subfamily.</text>
</comment>
<evidence type="ECO:0000256" key="7">
    <source>
        <dbReference type="ARBA" id="ARBA00023136"/>
    </source>
</evidence>
<dbReference type="NCBIfam" id="TIGR02212">
    <property type="entry name" value="lolCE"/>
    <property type="match status" value="1"/>
</dbReference>
<dbReference type="STRING" id="856793.MICA_1343"/>
<keyword evidence="4" id="KW-1003">Cell membrane</keyword>
<dbReference type="InterPro" id="IPR051447">
    <property type="entry name" value="Lipoprotein-release_system"/>
</dbReference>
<dbReference type="eggNOG" id="COG4591">
    <property type="taxonomic scope" value="Bacteria"/>
</dbReference>
<reference evidence="11 12" key="1">
    <citation type="journal article" date="2011" name="BMC Genomics">
        <title>Genomic insights into an obligate epibiotic bacterial predator: Micavibrio aeruginosavorus ARL-13.</title>
        <authorList>
            <person name="Wang Z."/>
            <person name="Kadouri D."/>
            <person name="Wu M."/>
        </authorList>
    </citation>
    <scope>NUCLEOTIDE SEQUENCE [LARGE SCALE GENOMIC DNA]</scope>
    <source>
        <strain evidence="11 12">ARL-13</strain>
    </source>
</reference>
<feature type="transmembrane region" description="Helical" evidence="8">
    <location>
        <begin position="315"/>
        <end position="342"/>
    </location>
</feature>
<dbReference type="OrthoDB" id="9808461at2"/>
<accession>G2KSR5</accession>
<dbReference type="RefSeq" id="WP_014102888.1">
    <property type="nucleotide sequence ID" value="NC_016026.1"/>
</dbReference>
<dbReference type="GO" id="GO:0098797">
    <property type="term" value="C:plasma membrane protein complex"/>
    <property type="evidence" value="ECO:0007669"/>
    <property type="project" value="TreeGrafter"/>
</dbReference>
<gene>
    <name evidence="11" type="ordered locus">MICA_1343</name>
</gene>
<sequence>MFSPFERMVAGRYLRARKAEGFVSVIAGFSFAGIMLGVATLIIVMSVMNGFRQELVTRILGLNGHINVYSLSAPLEDYSIMKLQIGDVPGVTSVSGIIESQALMTINGYSTGVMVRGMTRDDLMKKPVLSDHFIEGEPADFVGYSAAIGRLMSEKLNLKIGSTFTLVSPKAKVTPFGGMPSSRTFTVAMIFDVGMYEYDSNFIFVPLDAAQAFYQMGKAVSSLEIVTKNPQHLNTVKRDISLITDGVAGVYDWRDNNSSFLNALQVERNVMFLILTMIILVAAFNVISSMIMLVKDKGRDIAIMRTMGATRRSMMKIFILTGASIGVVGTFVGTALGIAFALNIESIRQFLQGLTGTELFSEEIYFLSKLPAVIDWNEVIAVIAMAFTLSILATLYPAWRAARLDPVEALRYE</sequence>
<comment type="subcellular location">
    <subcellularLocation>
        <location evidence="1">Cell membrane</location>
        <topology evidence="1">Multi-pass membrane protein</topology>
    </subcellularLocation>
</comment>
<dbReference type="PANTHER" id="PTHR30489:SF0">
    <property type="entry name" value="LIPOPROTEIN-RELEASING SYSTEM TRANSMEMBRANE PROTEIN LOLE"/>
    <property type="match status" value="1"/>
</dbReference>
<name>G2KSR5_MICAA</name>
<keyword evidence="5 8" id="KW-0812">Transmembrane</keyword>
<evidence type="ECO:0000256" key="3">
    <source>
        <dbReference type="ARBA" id="ARBA00022448"/>
    </source>
</evidence>
<dbReference type="KEGG" id="mai:MICA_1343"/>
<dbReference type="Pfam" id="PF02687">
    <property type="entry name" value="FtsX"/>
    <property type="match status" value="1"/>
</dbReference>
<keyword evidence="7 8" id="KW-0472">Membrane</keyword>
<evidence type="ECO:0000256" key="5">
    <source>
        <dbReference type="ARBA" id="ARBA00022692"/>
    </source>
</evidence>
<evidence type="ECO:0000256" key="2">
    <source>
        <dbReference type="ARBA" id="ARBA00005236"/>
    </source>
</evidence>